<dbReference type="InterPro" id="IPR017972">
    <property type="entry name" value="Cyt_P450_CS"/>
</dbReference>
<accession>A0AA39R9A4</accession>
<protein>
    <recommendedName>
        <fullName evidence="9">Zn(2)-C6 fungal-type domain-containing protein</fullName>
    </recommendedName>
</protein>
<keyword evidence="11" id="KW-1185">Reference proteome</keyword>
<dbReference type="CDD" id="cd11058">
    <property type="entry name" value="CYP60B-like"/>
    <property type="match status" value="1"/>
</dbReference>
<dbReference type="CDD" id="cd00067">
    <property type="entry name" value="GAL4"/>
    <property type="match status" value="1"/>
</dbReference>
<evidence type="ECO:0000313" key="10">
    <source>
        <dbReference type="EMBL" id="KAK0516140.1"/>
    </source>
</evidence>
<dbReference type="SUPFAM" id="SSF48264">
    <property type="entry name" value="Cytochrome P450"/>
    <property type="match status" value="1"/>
</dbReference>
<dbReference type="InterPro" id="IPR001138">
    <property type="entry name" value="Zn2Cys6_DnaBD"/>
</dbReference>
<dbReference type="InterPro" id="IPR036396">
    <property type="entry name" value="Cyt_P450_sf"/>
</dbReference>
<dbReference type="InterPro" id="IPR036864">
    <property type="entry name" value="Zn2-C6_fun-type_DNA-bd_sf"/>
</dbReference>
<dbReference type="Gene3D" id="1.10.630.10">
    <property type="entry name" value="Cytochrome P450"/>
    <property type="match status" value="1"/>
</dbReference>
<evidence type="ECO:0000259" key="9">
    <source>
        <dbReference type="PROSITE" id="PS50048"/>
    </source>
</evidence>
<gene>
    <name evidence="10" type="ORF">JMJ35_000743</name>
</gene>
<dbReference type="PROSITE" id="PS50048">
    <property type="entry name" value="ZN2_CY6_FUNGAL_2"/>
    <property type="match status" value="1"/>
</dbReference>
<evidence type="ECO:0000256" key="3">
    <source>
        <dbReference type="ARBA" id="ARBA00022617"/>
    </source>
</evidence>
<evidence type="ECO:0000256" key="7">
    <source>
        <dbReference type="PIRSR" id="PIRSR602401-1"/>
    </source>
</evidence>
<keyword evidence="4 7" id="KW-0479">Metal-binding</keyword>
<evidence type="ECO:0000256" key="8">
    <source>
        <dbReference type="SAM" id="Phobius"/>
    </source>
</evidence>
<dbReference type="Pfam" id="PF00067">
    <property type="entry name" value="p450"/>
    <property type="match status" value="1"/>
</dbReference>
<name>A0AA39R9A4_9LECA</name>
<keyword evidence="8" id="KW-0472">Membrane</keyword>
<dbReference type="GO" id="GO:0008270">
    <property type="term" value="F:zinc ion binding"/>
    <property type="evidence" value="ECO:0007669"/>
    <property type="project" value="InterPro"/>
</dbReference>
<evidence type="ECO:0000256" key="6">
    <source>
        <dbReference type="ARBA" id="ARBA00023242"/>
    </source>
</evidence>
<dbReference type="GO" id="GO:0004497">
    <property type="term" value="F:monooxygenase activity"/>
    <property type="evidence" value="ECO:0007669"/>
    <property type="project" value="InterPro"/>
</dbReference>
<keyword evidence="5 7" id="KW-0408">Iron</keyword>
<reference evidence="10" key="1">
    <citation type="submission" date="2023-03" db="EMBL/GenBank/DDBJ databases">
        <title>Complete genome of Cladonia borealis.</title>
        <authorList>
            <person name="Park H."/>
        </authorList>
    </citation>
    <scope>NUCLEOTIDE SEQUENCE</scope>
    <source>
        <strain evidence="10">ANT050790</strain>
    </source>
</reference>
<dbReference type="InterPro" id="IPR050121">
    <property type="entry name" value="Cytochrome_P450_monoxygenase"/>
</dbReference>
<evidence type="ECO:0000256" key="4">
    <source>
        <dbReference type="ARBA" id="ARBA00022723"/>
    </source>
</evidence>
<feature type="domain" description="Zn(2)-C6 fungal-type" evidence="9">
    <location>
        <begin position="9"/>
        <end position="40"/>
    </location>
</feature>
<comment type="cofactor">
    <cofactor evidence="1 7">
        <name>heme</name>
        <dbReference type="ChEBI" id="CHEBI:30413"/>
    </cofactor>
</comment>
<dbReference type="GO" id="GO:0016705">
    <property type="term" value="F:oxidoreductase activity, acting on paired donors, with incorporation or reduction of molecular oxygen"/>
    <property type="evidence" value="ECO:0007669"/>
    <property type="project" value="InterPro"/>
</dbReference>
<dbReference type="SUPFAM" id="SSF57701">
    <property type="entry name" value="Zn2/Cys6 DNA-binding domain"/>
    <property type="match status" value="1"/>
</dbReference>
<dbReference type="PROSITE" id="PS00463">
    <property type="entry name" value="ZN2_CY6_FUNGAL_1"/>
    <property type="match status" value="1"/>
</dbReference>
<dbReference type="PROSITE" id="PS00086">
    <property type="entry name" value="CYTOCHROME_P450"/>
    <property type="match status" value="1"/>
</dbReference>
<dbReference type="InterPro" id="IPR001128">
    <property type="entry name" value="Cyt_P450"/>
</dbReference>
<evidence type="ECO:0000313" key="11">
    <source>
        <dbReference type="Proteomes" id="UP001166286"/>
    </source>
</evidence>
<comment type="caution">
    <text evidence="10">The sequence shown here is derived from an EMBL/GenBank/DDBJ whole genome shotgun (WGS) entry which is preliminary data.</text>
</comment>
<dbReference type="EMBL" id="JAFEKC020000002">
    <property type="protein sequence ID" value="KAK0516140.1"/>
    <property type="molecule type" value="Genomic_DNA"/>
</dbReference>
<dbReference type="Gene3D" id="4.10.240.10">
    <property type="entry name" value="Zn(2)-C6 fungal-type DNA-binding domain"/>
    <property type="match status" value="1"/>
</dbReference>
<proteinExistence type="inferred from homology"/>
<feature type="transmembrane region" description="Helical" evidence="8">
    <location>
        <begin position="637"/>
        <end position="658"/>
    </location>
</feature>
<dbReference type="Proteomes" id="UP001166286">
    <property type="component" value="Unassembled WGS sequence"/>
</dbReference>
<evidence type="ECO:0000256" key="2">
    <source>
        <dbReference type="ARBA" id="ARBA00010617"/>
    </source>
</evidence>
<dbReference type="SMART" id="SM00066">
    <property type="entry name" value="GAL4"/>
    <property type="match status" value="1"/>
</dbReference>
<evidence type="ECO:0000256" key="5">
    <source>
        <dbReference type="ARBA" id="ARBA00023004"/>
    </source>
</evidence>
<dbReference type="GO" id="GO:0020037">
    <property type="term" value="F:heme binding"/>
    <property type="evidence" value="ECO:0007669"/>
    <property type="project" value="InterPro"/>
</dbReference>
<keyword evidence="3 7" id="KW-0349">Heme</keyword>
<keyword evidence="8" id="KW-0812">Transmembrane</keyword>
<sequence>MSERATRQACDRCHGQKLSCKRDGSERCVRCLKANAHCTYSDSLRSRKLFQRKNQASAHAATTNTSAFGDLNFGSIDWPDVEPASSAAAYNLGFGFNGDSVLRRSPASDFAFAEIDLPPRTQEDDPADLNCASVETPTPQQTGTKTPVCSFPSDHPFAYLRNTTPGREDLGGDRSSAAIPPTTDFEVFQLPSLAKDQDQEYQALVPRREQPRAPASNSWLRKIVDVNIKLFENAATFPQKDLVNKLETKDFAIDTTFQLSKELIDILSEIRPGPGKYPQSYTTPRSEVARSLLDHNSTSGATTLFSSRIEDEDASNGKTTICSLDTGSNLLIFSCYIRILDIYAKFFAQLQALISNTNGQGLLHSLNLPSLNIGTFSLQSSPALQITLFIRLVEEVMERLRNVVCQTDLCCASQWSKDEDGDQEHDSVFNGVSQATLQAIRYVLGSAIYLCYFHPLARFPGPKTWILSRFPVARSLRNGTFIHALRDLHDRYGPIVRYSADELSFIDPQAWQDIYGHHGGERNFPRNPLWYLRAPNGAHTILSADNDNHARIRRLLSHAFSERALKSQEHLIQVYFDLLISKLRPQADNRPINIVDWFHFTTFDIAGDLEFGESFSCLQNGYYHPWIGVMLSHFKRLIILGSILVALPILRPIAPFFIPKKVQEQRMQRFEFAQAKVGKRLDVGDDPRRADFMTYVCRYNDEKGMSRAELDATFEILVAASSETTATALTGALHYLLRNPEHYVRLTNEIRGAFTHNEEITIDNTAKLTYLTAVITESLRLCPPAPTMLPRLVPPGGAQVCGEWLPAGTSVGVSPWAISRSPQSFSDPDSFIPERWMNSGGPSWTHESKAYMPFSHGPRSCLGKGLAWTEMRIILSKLIWNYDIVWKGNEYDWKEQLTFVMWEKKPLMVGLMPVKR</sequence>
<organism evidence="10 11">
    <name type="scientific">Cladonia borealis</name>
    <dbReference type="NCBI Taxonomy" id="184061"/>
    <lineage>
        <taxon>Eukaryota</taxon>
        <taxon>Fungi</taxon>
        <taxon>Dikarya</taxon>
        <taxon>Ascomycota</taxon>
        <taxon>Pezizomycotina</taxon>
        <taxon>Lecanoromycetes</taxon>
        <taxon>OSLEUM clade</taxon>
        <taxon>Lecanoromycetidae</taxon>
        <taxon>Lecanorales</taxon>
        <taxon>Lecanorineae</taxon>
        <taxon>Cladoniaceae</taxon>
        <taxon>Cladonia</taxon>
    </lineage>
</organism>
<dbReference type="AlphaFoldDB" id="A0AA39R9A4"/>
<dbReference type="GO" id="GO:0005506">
    <property type="term" value="F:iron ion binding"/>
    <property type="evidence" value="ECO:0007669"/>
    <property type="project" value="InterPro"/>
</dbReference>
<dbReference type="Pfam" id="PF00172">
    <property type="entry name" value="Zn_clus"/>
    <property type="match status" value="1"/>
</dbReference>
<comment type="similarity">
    <text evidence="2">Belongs to the cytochrome P450 family.</text>
</comment>
<evidence type="ECO:0000256" key="1">
    <source>
        <dbReference type="ARBA" id="ARBA00001971"/>
    </source>
</evidence>
<keyword evidence="8" id="KW-1133">Transmembrane helix</keyword>
<dbReference type="PANTHER" id="PTHR24305:SF210">
    <property type="entry name" value="CYTOCHROME P450 MONOOXYGENASE ASQL-RELATED"/>
    <property type="match status" value="1"/>
</dbReference>
<feature type="binding site" description="axial binding residue" evidence="7">
    <location>
        <position position="861"/>
    </location>
    <ligand>
        <name>heme</name>
        <dbReference type="ChEBI" id="CHEBI:30413"/>
    </ligand>
    <ligandPart>
        <name>Fe</name>
        <dbReference type="ChEBI" id="CHEBI:18248"/>
    </ligandPart>
</feature>
<dbReference type="InterPro" id="IPR002401">
    <property type="entry name" value="Cyt_P450_E_grp-I"/>
</dbReference>
<keyword evidence="6" id="KW-0539">Nucleus</keyword>
<dbReference type="PRINTS" id="PR00385">
    <property type="entry name" value="P450"/>
</dbReference>
<dbReference type="PANTHER" id="PTHR24305">
    <property type="entry name" value="CYTOCHROME P450"/>
    <property type="match status" value="1"/>
</dbReference>
<dbReference type="PRINTS" id="PR00463">
    <property type="entry name" value="EP450I"/>
</dbReference>
<dbReference type="GO" id="GO:0000981">
    <property type="term" value="F:DNA-binding transcription factor activity, RNA polymerase II-specific"/>
    <property type="evidence" value="ECO:0007669"/>
    <property type="project" value="InterPro"/>
</dbReference>